<dbReference type="Gene3D" id="2.60.120.10">
    <property type="entry name" value="Jelly Rolls"/>
    <property type="match status" value="1"/>
</dbReference>
<name>A0ABW4Z0A7_9HYPH</name>
<dbReference type="InterPro" id="IPR050807">
    <property type="entry name" value="TransReg_Diox_bact_type"/>
</dbReference>
<dbReference type="PROSITE" id="PS50943">
    <property type="entry name" value="HTH_CROC1"/>
    <property type="match status" value="1"/>
</dbReference>
<dbReference type="PANTHER" id="PTHR46797">
    <property type="entry name" value="HTH-TYPE TRANSCRIPTIONAL REGULATOR"/>
    <property type="match status" value="1"/>
</dbReference>
<sequence length="193" mass="20879">METPDANVRIGAKLKHARLLMGLSLAELGQRVGVTEGFLSKLENGRSQASIGTLHKLVQALDTNMSALFAEAPEGEAAVTVVRAGERPRLEAGHVRAGNNVVLERLVPHRPDQLLQINIHVIPAKGGSPDFISHGGQEFGYVLAGAFTLVVDGYERQIGEGDAFYFDSSLPHGYRNDSEVEARVLWVNTPPTF</sequence>
<dbReference type="InterPro" id="IPR011051">
    <property type="entry name" value="RmlC_Cupin_sf"/>
</dbReference>
<dbReference type="Proteomes" id="UP001597299">
    <property type="component" value="Unassembled WGS sequence"/>
</dbReference>
<evidence type="ECO:0000259" key="2">
    <source>
        <dbReference type="PROSITE" id="PS50943"/>
    </source>
</evidence>
<evidence type="ECO:0000313" key="3">
    <source>
        <dbReference type="EMBL" id="MFD2141917.1"/>
    </source>
</evidence>
<accession>A0ABW4Z0A7</accession>
<evidence type="ECO:0000256" key="1">
    <source>
        <dbReference type="ARBA" id="ARBA00023125"/>
    </source>
</evidence>
<dbReference type="InterPro" id="IPR001387">
    <property type="entry name" value="Cro/C1-type_HTH"/>
</dbReference>
<dbReference type="SMART" id="SM00530">
    <property type="entry name" value="HTH_XRE"/>
    <property type="match status" value="1"/>
</dbReference>
<dbReference type="SUPFAM" id="SSF51182">
    <property type="entry name" value="RmlC-like cupins"/>
    <property type="match status" value="1"/>
</dbReference>
<dbReference type="Pfam" id="PF01381">
    <property type="entry name" value="HTH_3"/>
    <property type="match status" value="1"/>
</dbReference>
<dbReference type="CDD" id="cd00093">
    <property type="entry name" value="HTH_XRE"/>
    <property type="match status" value="1"/>
</dbReference>
<dbReference type="EMBL" id="JBHUHD010000001">
    <property type="protein sequence ID" value="MFD2141917.1"/>
    <property type="molecule type" value="Genomic_DNA"/>
</dbReference>
<gene>
    <name evidence="3" type="ORF">ACFSNC_16020</name>
</gene>
<dbReference type="Pfam" id="PF07883">
    <property type="entry name" value="Cupin_2"/>
    <property type="match status" value="1"/>
</dbReference>
<dbReference type="RefSeq" id="WP_213351667.1">
    <property type="nucleotide sequence ID" value="NZ_JAHBGB010000006.1"/>
</dbReference>
<keyword evidence="4" id="KW-1185">Reference proteome</keyword>
<proteinExistence type="predicted"/>
<organism evidence="3 4">
    <name type="scientific">Ancylobacter oerskovii</name>
    <dbReference type="NCBI Taxonomy" id="459519"/>
    <lineage>
        <taxon>Bacteria</taxon>
        <taxon>Pseudomonadati</taxon>
        <taxon>Pseudomonadota</taxon>
        <taxon>Alphaproteobacteria</taxon>
        <taxon>Hyphomicrobiales</taxon>
        <taxon>Xanthobacteraceae</taxon>
        <taxon>Ancylobacter</taxon>
    </lineage>
</organism>
<dbReference type="Gene3D" id="1.10.260.40">
    <property type="entry name" value="lambda repressor-like DNA-binding domains"/>
    <property type="match status" value="1"/>
</dbReference>
<dbReference type="PANTHER" id="PTHR46797:SF2">
    <property type="entry name" value="TRANSCRIPTIONAL REGULATOR"/>
    <property type="match status" value="1"/>
</dbReference>
<comment type="caution">
    <text evidence="3">The sequence shown here is derived from an EMBL/GenBank/DDBJ whole genome shotgun (WGS) entry which is preliminary data.</text>
</comment>
<keyword evidence="1" id="KW-0238">DNA-binding</keyword>
<protein>
    <submittedName>
        <fullName evidence="3">Cupin domain-containing protein</fullName>
    </submittedName>
</protein>
<dbReference type="CDD" id="cd02209">
    <property type="entry name" value="cupin_XRE_C"/>
    <property type="match status" value="1"/>
</dbReference>
<dbReference type="InterPro" id="IPR014710">
    <property type="entry name" value="RmlC-like_jellyroll"/>
</dbReference>
<dbReference type="SUPFAM" id="SSF47413">
    <property type="entry name" value="lambda repressor-like DNA-binding domains"/>
    <property type="match status" value="1"/>
</dbReference>
<dbReference type="InterPro" id="IPR013096">
    <property type="entry name" value="Cupin_2"/>
</dbReference>
<feature type="domain" description="HTH cro/C1-type" evidence="2">
    <location>
        <begin position="14"/>
        <end position="68"/>
    </location>
</feature>
<reference evidence="4" key="1">
    <citation type="journal article" date="2019" name="Int. J. Syst. Evol. Microbiol.">
        <title>The Global Catalogue of Microorganisms (GCM) 10K type strain sequencing project: providing services to taxonomists for standard genome sequencing and annotation.</title>
        <authorList>
            <consortium name="The Broad Institute Genomics Platform"/>
            <consortium name="The Broad Institute Genome Sequencing Center for Infectious Disease"/>
            <person name="Wu L."/>
            <person name="Ma J."/>
        </authorList>
    </citation>
    <scope>NUCLEOTIDE SEQUENCE [LARGE SCALE GENOMIC DNA]</scope>
    <source>
        <strain evidence="4">CCM 7435</strain>
    </source>
</reference>
<evidence type="ECO:0000313" key="4">
    <source>
        <dbReference type="Proteomes" id="UP001597299"/>
    </source>
</evidence>
<dbReference type="InterPro" id="IPR010982">
    <property type="entry name" value="Lambda_DNA-bd_dom_sf"/>
</dbReference>